<protein>
    <submittedName>
        <fullName evidence="1">Uncharacterized protein</fullName>
    </submittedName>
</protein>
<dbReference type="AlphaFoldDB" id="A0A2U1TQX1"/>
<reference evidence="1 2" key="1">
    <citation type="submission" date="2018-04" db="EMBL/GenBank/DDBJ databases">
        <title>Brenneria corticis sp.nov.</title>
        <authorList>
            <person name="Li Y."/>
        </authorList>
    </citation>
    <scope>NUCLEOTIDE SEQUENCE [LARGE SCALE GENOMIC DNA]</scope>
    <source>
        <strain evidence="1 2">LMG 27715</strain>
    </source>
</reference>
<accession>A0A2U1TQX1</accession>
<dbReference type="Proteomes" id="UP000245138">
    <property type="component" value="Unassembled WGS sequence"/>
</dbReference>
<gene>
    <name evidence="1" type="ORF">B4923_13390</name>
</gene>
<comment type="caution">
    <text evidence="1">The sequence shown here is derived from an EMBL/GenBank/DDBJ whole genome shotgun (WGS) entry which is preliminary data.</text>
</comment>
<evidence type="ECO:0000313" key="2">
    <source>
        <dbReference type="Proteomes" id="UP000245138"/>
    </source>
</evidence>
<dbReference type="OrthoDB" id="359344at2"/>
<evidence type="ECO:0000313" key="1">
    <source>
        <dbReference type="EMBL" id="PWC11810.1"/>
    </source>
</evidence>
<sequence length="193" mass="21777">MEKSLKLTSSDFNLANINFSSFSSSNKWVGCFEKNTSFTLSLIDESIKIVSDFFSPYWGGFFALSALSFDDERETDKNIIKKYGEIYNNAKANDYLKPLSNDFESYLYGDILLPVSSLSLHFDNNKFMDICKLIMGHGGVLGQVFFMVNLKLNLAIYPHNDLGFGIISFDEDDAFCQSFLSSLSGNKKFNVIT</sequence>
<organism evidence="1 2">
    <name type="scientific">Brenneria roseae subsp. americana</name>
    <dbReference type="NCBI Taxonomy" id="1508507"/>
    <lineage>
        <taxon>Bacteria</taxon>
        <taxon>Pseudomonadati</taxon>
        <taxon>Pseudomonadota</taxon>
        <taxon>Gammaproteobacteria</taxon>
        <taxon>Enterobacterales</taxon>
        <taxon>Pectobacteriaceae</taxon>
        <taxon>Brenneria</taxon>
    </lineage>
</organism>
<dbReference type="EMBL" id="QDKJ01000009">
    <property type="protein sequence ID" value="PWC11810.1"/>
    <property type="molecule type" value="Genomic_DNA"/>
</dbReference>
<keyword evidence="2" id="KW-1185">Reference proteome</keyword>
<proteinExistence type="predicted"/>
<name>A0A2U1TQX1_9GAMM</name>
<dbReference type="RefSeq" id="WP_109054861.1">
    <property type="nucleotide sequence ID" value="NZ_QDKJ01000009.1"/>
</dbReference>